<evidence type="ECO:0000259" key="2">
    <source>
        <dbReference type="Pfam" id="PF07811"/>
    </source>
</evidence>
<keyword evidence="4" id="KW-1185">Reference proteome</keyword>
<dbReference type="AlphaFoldDB" id="A0A494X0C7"/>
<keyword evidence="1" id="KW-1133">Transmembrane helix</keyword>
<dbReference type="RefSeq" id="WP_121450826.1">
    <property type="nucleotide sequence ID" value="NZ_RBWE01000001.1"/>
</dbReference>
<keyword evidence="1" id="KW-0812">Transmembrane</keyword>
<evidence type="ECO:0000256" key="1">
    <source>
        <dbReference type="SAM" id="Phobius"/>
    </source>
</evidence>
<sequence length="148" mass="16448">MLIREENILSPGRDRQGSVVVEFGLVATVFIALIIFLLVLGLWLYNSSVAAQAARLAAHHLAVTGDARESRDQALRHLRTASIAAEGTDVMVWRDGDEARAQANLSMKNFYPGLPKLLGGDKWNGPIKIQRKEGCVIEYRFRNPSEFN</sequence>
<accession>A0A494X0C7</accession>
<evidence type="ECO:0000313" key="4">
    <source>
        <dbReference type="Proteomes" id="UP000271256"/>
    </source>
</evidence>
<evidence type="ECO:0000313" key="3">
    <source>
        <dbReference type="EMBL" id="RKO66390.1"/>
    </source>
</evidence>
<comment type="caution">
    <text evidence="3">The sequence shown here is derived from an EMBL/GenBank/DDBJ whole genome shotgun (WGS) entry which is preliminary data.</text>
</comment>
<dbReference type="Pfam" id="PF07811">
    <property type="entry name" value="TadE"/>
    <property type="match status" value="1"/>
</dbReference>
<reference evidence="3 4" key="1">
    <citation type="submission" date="2018-10" db="EMBL/GenBank/DDBJ databases">
        <authorList>
            <person name="Grouzdev D.S."/>
            <person name="Krutkina M.S."/>
            <person name="Tourova T.P."/>
            <person name="Nazina T.N."/>
        </authorList>
    </citation>
    <scope>NUCLEOTIDE SEQUENCE [LARGE SCALE GENOMIC DNA]</scope>
    <source>
        <strain evidence="3 4">435</strain>
    </source>
</reference>
<dbReference type="OrthoDB" id="1807888at2"/>
<dbReference type="EMBL" id="RBWE01000001">
    <property type="protein sequence ID" value="RKO66390.1"/>
    <property type="molecule type" value="Genomic_DNA"/>
</dbReference>
<name>A0A494X0C7_9FIRM</name>
<feature type="domain" description="TadE-like" evidence="2">
    <location>
        <begin position="17"/>
        <end position="58"/>
    </location>
</feature>
<keyword evidence="1" id="KW-0472">Membrane</keyword>
<feature type="transmembrane region" description="Helical" evidence="1">
    <location>
        <begin position="20"/>
        <end position="45"/>
    </location>
</feature>
<protein>
    <submittedName>
        <fullName evidence="3">Pilus assembly protein</fullName>
    </submittedName>
</protein>
<gene>
    <name evidence="3" type="ORF">D7024_05155</name>
</gene>
<organism evidence="3 4">
    <name type="scientific">Desulfofundulus salinus</name>
    <dbReference type="NCBI Taxonomy" id="2419843"/>
    <lineage>
        <taxon>Bacteria</taxon>
        <taxon>Bacillati</taxon>
        <taxon>Bacillota</taxon>
        <taxon>Clostridia</taxon>
        <taxon>Eubacteriales</taxon>
        <taxon>Peptococcaceae</taxon>
        <taxon>Desulfofundulus</taxon>
    </lineage>
</organism>
<dbReference type="InterPro" id="IPR012495">
    <property type="entry name" value="TadE-like_dom"/>
</dbReference>
<dbReference type="Proteomes" id="UP000271256">
    <property type="component" value="Unassembled WGS sequence"/>
</dbReference>
<proteinExistence type="predicted"/>